<dbReference type="EMBL" id="JAHMHR010000056">
    <property type="protein sequence ID" value="KAK1659815.1"/>
    <property type="molecule type" value="Genomic_DNA"/>
</dbReference>
<keyword evidence="4" id="KW-1185">Reference proteome</keyword>
<dbReference type="AlphaFoldDB" id="A0AAJ0AF58"/>
<evidence type="ECO:0000313" key="3">
    <source>
        <dbReference type="EMBL" id="KAK1659819.1"/>
    </source>
</evidence>
<dbReference type="EMBL" id="JAHMHR010000056">
    <property type="protein sequence ID" value="KAK1659819.1"/>
    <property type="molecule type" value="Genomic_DNA"/>
</dbReference>
<gene>
    <name evidence="2" type="ORF">BDP55DRAFT_678567</name>
    <name evidence="3" type="ORF">BDP55DRAFT_678583</name>
</gene>
<name>A0AAJ0AF58_9PEZI</name>
<organism evidence="2 4">
    <name type="scientific">Colletotrichum godetiae</name>
    <dbReference type="NCBI Taxonomy" id="1209918"/>
    <lineage>
        <taxon>Eukaryota</taxon>
        <taxon>Fungi</taxon>
        <taxon>Dikarya</taxon>
        <taxon>Ascomycota</taxon>
        <taxon>Pezizomycotina</taxon>
        <taxon>Sordariomycetes</taxon>
        <taxon>Hypocreomycetidae</taxon>
        <taxon>Glomerellales</taxon>
        <taxon>Glomerellaceae</taxon>
        <taxon>Colletotrichum</taxon>
        <taxon>Colletotrichum acutatum species complex</taxon>
    </lineage>
</organism>
<dbReference type="GeneID" id="85460529"/>
<protein>
    <submittedName>
        <fullName evidence="2">Heterokaryon incompatibility protein-domain-containing protein</fullName>
    </submittedName>
</protein>
<reference evidence="2" key="1">
    <citation type="submission" date="2021-06" db="EMBL/GenBank/DDBJ databases">
        <title>Comparative genomics, transcriptomics and evolutionary studies reveal genomic signatures of adaptation to plant cell wall in hemibiotrophic fungi.</title>
        <authorList>
            <consortium name="DOE Joint Genome Institute"/>
            <person name="Baroncelli R."/>
            <person name="Diaz J.F."/>
            <person name="Benocci T."/>
            <person name="Peng M."/>
            <person name="Battaglia E."/>
            <person name="Haridas S."/>
            <person name="Andreopoulos W."/>
            <person name="Labutti K."/>
            <person name="Pangilinan J."/>
            <person name="Floch G.L."/>
            <person name="Makela M.R."/>
            <person name="Henrissat B."/>
            <person name="Grigoriev I.V."/>
            <person name="Crouch J.A."/>
            <person name="De Vries R.P."/>
            <person name="Sukno S.A."/>
            <person name="Thon M.R."/>
        </authorList>
    </citation>
    <scope>NUCLEOTIDE SEQUENCE</scope>
    <source>
        <strain evidence="2">CBS 193.32</strain>
    </source>
</reference>
<dbReference type="InterPro" id="IPR052895">
    <property type="entry name" value="HetReg/Transcr_Mod"/>
</dbReference>
<evidence type="ECO:0000313" key="4">
    <source>
        <dbReference type="Proteomes" id="UP001224890"/>
    </source>
</evidence>
<dbReference type="RefSeq" id="XP_060424579.1">
    <property type="nucleotide sequence ID" value="XM_060576003.1"/>
</dbReference>
<proteinExistence type="predicted"/>
<dbReference type="InterPro" id="IPR010730">
    <property type="entry name" value="HET"/>
</dbReference>
<comment type="caution">
    <text evidence="2">The sequence shown here is derived from an EMBL/GenBank/DDBJ whole genome shotgun (WGS) entry which is preliminary data.</text>
</comment>
<dbReference type="PANTHER" id="PTHR24148">
    <property type="entry name" value="ANKYRIN REPEAT DOMAIN-CONTAINING PROTEIN 39 HOMOLOG-RELATED"/>
    <property type="match status" value="1"/>
</dbReference>
<accession>A0AAJ0AF58</accession>
<dbReference type="PANTHER" id="PTHR24148:SF64">
    <property type="entry name" value="HETEROKARYON INCOMPATIBILITY DOMAIN-CONTAINING PROTEIN"/>
    <property type="match status" value="1"/>
</dbReference>
<dbReference type="Proteomes" id="UP001224890">
    <property type="component" value="Unassembled WGS sequence"/>
</dbReference>
<evidence type="ECO:0000259" key="1">
    <source>
        <dbReference type="Pfam" id="PF06985"/>
    </source>
</evidence>
<dbReference type="Pfam" id="PF06985">
    <property type="entry name" value="HET"/>
    <property type="match status" value="1"/>
</dbReference>
<feature type="domain" description="Heterokaryon incompatibility" evidence="1">
    <location>
        <begin position="42"/>
        <end position="174"/>
    </location>
</feature>
<sequence>MAYRDSLDSDHLRLLRPVSLSHDNLHFSVITVRRAAVNSYKYTAVSYTWGDGSPSETIFLDGQPFPVRPNLWSCLYYLGLASRHTEWEYLWVDAICINQANDAERNSQVRCMDHTYRSATCVSVWLGLIPLPKGLPRNTLAPIKTLDSDGFDWRESMLELAGRPYWTRFWVIQECLLGLEIELYCSNNRITWFDFQRILCTEADVNEFPQSDDLDPGGSKAGSYPALPLVMSRTIDRYPELMQPLYDLVVAHHRAKCKETRDRVFALLGLVKPEERRMLGRFFPDYAMAEEHVLIITLAHLTQYTFELAYRDRQPITPDSEELFLGLGVQSKIRRRAIIRRAKWLDYCDWDAQLPQLLALRDQEEQDLGSAYSEEAEEETQVLEGASLRPGGAQLVILLFFALAATLVW</sequence>
<evidence type="ECO:0000313" key="2">
    <source>
        <dbReference type="EMBL" id="KAK1659815.1"/>
    </source>
</evidence>